<dbReference type="InterPro" id="IPR023054">
    <property type="entry name" value="Sporulation_regulator_WhiA_C"/>
</dbReference>
<dbReference type="OrthoDB" id="401278at2"/>
<dbReference type="PANTHER" id="PTHR37307">
    <property type="entry name" value="CELL DIVISION PROTEIN WHIA-RELATED"/>
    <property type="match status" value="1"/>
</dbReference>
<dbReference type="NCBIfam" id="TIGR00647">
    <property type="entry name" value="DNA_bind_WhiA"/>
    <property type="match status" value="1"/>
</dbReference>
<dbReference type="SUPFAM" id="SSF55608">
    <property type="entry name" value="Homing endonucleases"/>
    <property type="match status" value="1"/>
</dbReference>
<dbReference type="GO" id="GO:0003677">
    <property type="term" value="F:DNA binding"/>
    <property type="evidence" value="ECO:0007669"/>
    <property type="project" value="UniProtKB-UniRule"/>
</dbReference>
<dbReference type="Proteomes" id="UP000035704">
    <property type="component" value="Chromosome"/>
</dbReference>
<keyword evidence="1" id="KW-0131">Cell cycle</keyword>
<proteinExistence type="inferred from homology"/>
<gene>
    <name evidence="1" type="primary">whiA</name>
    <name evidence="2" type="ORF">CACET_c32580</name>
</gene>
<dbReference type="Pfam" id="PF10298">
    <property type="entry name" value="WhiA_N"/>
    <property type="match status" value="1"/>
</dbReference>
<dbReference type="PANTHER" id="PTHR37307:SF1">
    <property type="entry name" value="CELL DIVISION PROTEIN WHIA-RELATED"/>
    <property type="match status" value="1"/>
</dbReference>
<dbReference type="Pfam" id="PF14527">
    <property type="entry name" value="LAGLIDADG_WhiA"/>
    <property type="match status" value="1"/>
</dbReference>
<evidence type="ECO:0000256" key="1">
    <source>
        <dbReference type="HAMAP-Rule" id="MF_01420"/>
    </source>
</evidence>
<dbReference type="InterPro" id="IPR039518">
    <property type="entry name" value="WhiA_LAGLIDADG_dom"/>
</dbReference>
<dbReference type="HAMAP" id="MF_01420">
    <property type="entry name" value="HTH_type_WhiA"/>
    <property type="match status" value="1"/>
</dbReference>
<keyword evidence="3" id="KW-1185">Reference proteome</keyword>
<dbReference type="EMBL" id="CP009687">
    <property type="protein sequence ID" value="AKL96702.1"/>
    <property type="molecule type" value="Genomic_DNA"/>
</dbReference>
<reference evidence="2 3" key="1">
    <citation type="submission" date="2014-10" db="EMBL/GenBank/DDBJ databases">
        <title>Genome sequence of Clostridium aceticum DSM 1496.</title>
        <authorList>
            <person name="Poehlein A."/>
            <person name="Schiel-Bengelsdorf B."/>
            <person name="Gottschalk G."/>
            <person name="Duerre P."/>
            <person name="Daniel R."/>
        </authorList>
    </citation>
    <scope>NUCLEOTIDE SEQUENCE [LARGE SCALE GENOMIC DNA]</scope>
    <source>
        <strain evidence="2 3">DSM 1496</strain>
    </source>
</reference>
<dbReference type="RefSeq" id="WP_044824147.1">
    <property type="nucleotide sequence ID" value="NZ_CP009687.1"/>
</dbReference>
<dbReference type="KEGG" id="cace:CACET_c32580"/>
<protein>
    <recommendedName>
        <fullName evidence="1">Probable cell division protein WhiA</fullName>
    </recommendedName>
</protein>
<dbReference type="InterPro" id="IPR027434">
    <property type="entry name" value="Homing_endonucl"/>
</dbReference>
<evidence type="ECO:0000313" key="2">
    <source>
        <dbReference type="EMBL" id="AKL96702.1"/>
    </source>
</evidence>
<dbReference type="InterPro" id="IPR003802">
    <property type="entry name" value="Sporulation_regulator_WhiA"/>
</dbReference>
<keyword evidence="1" id="KW-0132">Cell division</keyword>
<name>A0A0D8IBZ4_9CLOT</name>
<evidence type="ECO:0000313" key="3">
    <source>
        <dbReference type="Proteomes" id="UP000035704"/>
    </source>
</evidence>
<dbReference type="Gene3D" id="3.10.28.10">
    <property type="entry name" value="Homing endonucleases"/>
    <property type="match status" value="1"/>
</dbReference>
<dbReference type="STRING" id="84022.CACET_c32580"/>
<dbReference type="GO" id="GO:0043937">
    <property type="term" value="P:regulation of sporulation"/>
    <property type="evidence" value="ECO:0007669"/>
    <property type="project" value="InterPro"/>
</dbReference>
<dbReference type="PATRIC" id="fig|84022.5.peg.3446"/>
<dbReference type="GO" id="GO:0051301">
    <property type="term" value="P:cell division"/>
    <property type="evidence" value="ECO:0007669"/>
    <property type="project" value="UniProtKB-UniRule"/>
</dbReference>
<sequence length="321" mass="36734">MSFSANTKSELARIFPEQHCCKLAELAALIRMSGTLHLTGLKKINLRINTENPSTARKIFKYIKKLFEIHTEVMIRRNSRLKKNNYYMMMISHGMGSVTILKQVGILKEDNNSFDITYELPKELLTKHCCKRAYLRGAFLGGGSISAPEKTYHLEFVTNSLQHSEDLKNLINEFNLNAKTVERKGSYVVYIKEGDQVVDILNIIGAHKALLDLENIRVYKQMRNDINRIVNCETANLSKTVNASMRQIENIEYIRDTVGINALPEGLREIADLRLNYQEASLKELGQMITPSIGKSGVNHRLRKIEEIAKRLQMKNQESFD</sequence>
<comment type="similarity">
    <text evidence="1">Belongs to the WhiA family.</text>
</comment>
<accession>A0A0D8IBZ4</accession>
<dbReference type="AlphaFoldDB" id="A0A0D8IBZ4"/>
<dbReference type="InterPro" id="IPR018478">
    <property type="entry name" value="Sporu_reg_WhiA_N_dom"/>
</dbReference>
<keyword evidence="1" id="KW-0238">DNA-binding</keyword>
<organism evidence="2 3">
    <name type="scientific">Clostridium aceticum</name>
    <dbReference type="NCBI Taxonomy" id="84022"/>
    <lineage>
        <taxon>Bacteria</taxon>
        <taxon>Bacillati</taxon>
        <taxon>Bacillota</taxon>
        <taxon>Clostridia</taxon>
        <taxon>Eubacteriales</taxon>
        <taxon>Clostridiaceae</taxon>
        <taxon>Clostridium</taxon>
    </lineage>
</organism>
<dbReference type="Pfam" id="PF02650">
    <property type="entry name" value="HTH_WhiA"/>
    <property type="match status" value="1"/>
</dbReference>
<comment type="function">
    <text evidence="1">Involved in cell division and chromosome segregation.</text>
</comment>